<sequence>MLAFACSPLLANVTELLAQLWLSLRHAGVGPEMPQRQCLLASVVETERLLQPRQTAGSANDARACLQQTPAAVQVAAGSRPTDGPCDTVLYLRQSASIPTLQASTINGAGRGCARWLADRLSMCPVPSRSLVDKSALLTIRIQPQRRDDSRPRKAPTVTLPPLHLGSRLPMLVNRVIFVGLRLTVFEAMLTTICAAKRAVPPQLMSSQPVSPTASGGAHGGSVTLLDSISGRGVPRELGLSADMAVEPKRGESDAAISAGTAFCDSFANPNTISQSAADLESLPVELNLLILESLPDVKSLASVAYAVPSLYRTLLADDLSISTRILHRELPDYLWTHATVAHLARQRASTGGDFDSLETSSDIDALVDSFRGLRDNAPAYRATHAEAIAILRTYDKVVALRDLFALDCPYVGNQELIPLRDSLRRHPLEPSELERIERAIYMFDIISSFCKEKVFMSPGDAAYVSKCYEKVSALQKALVERLMAPWELYQVMHMQAYFRRALYGLGRDEHLSERVVPGMLVGGIDFVHHALCVVGKEGLHELIVPLEKKLLREPQSIFGVVVSRGIHQTWTRMNAKTFDHYRPFCHDGDRLGYQSWKNLENLYQRFTMDNDPNILDLFHNWVAAKEGRIDLLAASMWNDDRWDDIELAVHPPRADWWKGVKHHWNSMAVGFQVLADPGILADKE</sequence>
<gene>
    <name evidence="2" type="ORF">PCL_02359</name>
</gene>
<name>A0A2U3E0B8_PURLI</name>
<dbReference type="Proteomes" id="UP000245956">
    <property type="component" value="Unassembled WGS sequence"/>
</dbReference>
<proteinExistence type="predicted"/>
<organism evidence="2 3">
    <name type="scientific">Purpureocillium lilacinum</name>
    <name type="common">Paecilomyces lilacinus</name>
    <dbReference type="NCBI Taxonomy" id="33203"/>
    <lineage>
        <taxon>Eukaryota</taxon>
        <taxon>Fungi</taxon>
        <taxon>Dikarya</taxon>
        <taxon>Ascomycota</taxon>
        <taxon>Pezizomycotina</taxon>
        <taxon>Sordariomycetes</taxon>
        <taxon>Hypocreomycetidae</taxon>
        <taxon>Hypocreales</taxon>
        <taxon>Ophiocordycipitaceae</taxon>
        <taxon>Purpureocillium</taxon>
    </lineage>
</organism>
<protein>
    <recommendedName>
        <fullName evidence="4">F-box domain-containing protein</fullName>
    </recommendedName>
</protein>
<evidence type="ECO:0008006" key="4">
    <source>
        <dbReference type="Google" id="ProtNLM"/>
    </source>
</evidence>
<evidence type="ECO:0000313" key="2">
    <source>
        <dbReference type="EMBL" id="PWI67958.1"/>
    </source>
</evidence>
<dbReference type="AlphaFoldDB" id="A0A2U3E0B8"/>
<accession>A0A2U3E0B8</accession>
<feature type="chain" id="PRO_5015750841" description="F-box domain-containing protein" evidence="1">
    <location>
        <begin position="19"/>
        <end position="685"/>
    </location>
</feature>
<reference evidence="2 3" key="1">
    <citation type="journal article" date="2016" name="Front. Microbiol.">
        <title>Genome and transcriptome sequences reveal the specific parasitism of the nematophagous Purpureocillium lilacinum 36-1.</title>
        <authorList>
            <person name="Xie J."/>
            <person name="Li S."/>
            <person name="Mo C."/>
            <person name="Xiao X."/>
            <person name="Peng D."/>
            <person name="Wang G."/>
            <person name="Xiao Y."/>
        </authorList>
    </citation>
    <scope>NUCLEOTIDE SEQUENCE [LARGE SCALE GENOMIC DNA]</scope>
    <source>
        <strain evidence="2 3">36-1</strain>
    </source>
</reference>
<feature type="signal peptide" evidence="1">
    <location>
        <begin position="1"/>
        <end position="18"/>
    </location>
</feature>
<evidence type="ECO:0000256" key="1">
    <source>
        <dbReference type="SAM" id="SignalP"/>
    </source>
</evidence>
<dbReference type="EMBL" id="LCWV01000016">
    <property type="protein sequence ID" value="PWI67958.1"/>
    <property type="molecule type" value="Genomic_DNA"/>
</dbReference>
<evidence type="ECO:0000313" key="3">
    <source>
        <dbReference type="Proteomes" id="UP000245956"/>
    </source>
</evidence>
<keyword evidence="1" id="KW-0732">Signal</keyword>
<comment type="caution">
    <text evidence="2">The sequence shown here is derived from an EMBL/GenBank/DDBJ whole genome shotgun (WGS) entry which is preliminary data.</text>
</comment>